<evidence type="ECO:0000313" key="4">
    <source>
        <dbReference type="Proteomes" id="UP000007319"/>
    </source>
</evidence>
<organism evidence="3 4">
    <name type="scientific">Azospirillum baldaniorum</name>
    <dbReference type="NCBI Taxonomy" id="1064539"/>
    <lineage>
        <taxon>Bacteria</taxon>
        <taxon>Pseudomonadati</taxon>
        <taxon>Pseudomonadota</taxon>
        <taxon>Alphaproteobacteria</taxon>
        <taxon>Rhodospirillales</taxon>
        <taxon>Azospirillaceae</taxon>
        <taxon>Azospirillum</taxon>
    </lineage>
</organism>
<geneLocation type="plasmid" evidence="3 4">
    <name>AZOBR_p3</name>
</geneLocation>
<dbReference type="AlphaFoldDB" id="A0A9P1NR08"/>
<protein>
    <recommendedName>
        <fullName evidence="2">Lipocalin-like domain-containing protein</fullName>
    </recommendedName>
</protein>
<reference evidence="3 4" key="1">
    <citation type="journal article" date="2011" name="PLoS Genet.">
        <title>Azospirillum genomes reveal transition of bacteria from aquatic to terrestrial environments.</title>
        <authorList>
            <person name="Wisniewski-Dye F."/>
            <person name="Borziak K."/>
            <person name="Khalsa-Moyers G."/>
            <person name="Alexandre G."/>
            <person name="Sukharnikov L.O."/>
            <person name="Wuichet K."/>
            <person name="Hurst G.B."/>
            <person name="McDonald W.H."/>
            <person name="Robertson J.S."/>
            <person name="Barbe V."/>
            <person name="Calteau A."/>
            <person name="Rouy Z."/>
            <person name="Mangenot S."/>
            <person name="Prigent-Combaret C."/>
            <person name="Normand P."/>
            <person name="Boyer M."/>
            <person name="Siguier P."/>
            <person name="Dessaux Y."/>
            <person name="Elmerich C."/>
            <person name="Condemine G."/>
            <person name="Krishnen G."/>
            <person name="Kennedy I."/>
            <person name="Paterson A.H."/>
            <person name="Gonzalez V."/>
            <person name="Mavingui P."/>
            <person name="Zhulin I.B."/>
        </authorList>
    </citation>
    <scope>NUCLEOTIDE SEQUENCE [LARGE SCALE GENOMIC DNA]</scope>
    <source>
        <strain evidence="3 4">Sp245</strain>
    </source>
</reference>
<dbReference type="EMBL" id="HE577330">
    <property type="protein sequence ID" value="CCD02589.1"/>
    <property type="molecule type" value="Genomic_DNA"/>
</dbReference>
<dbReference type="RefSeq" id="WP_014199109.1">
    <property type="nucleotide sequence ID" value="NC_016595.1"/>
</dbReference>
<evidence type="ECO:0000256" key="1">
    <source>
        <dbReference type="SAM" id="SignalP"/>
    </source>
</evidence>
<evidence type="ECO:0000313" key="3">
    <source>
        <dbReference type="EMBL" id="CCD02589.1"/>
    </source>
</evidence>
<keyword evidence="4" id="KW-1185">Reference proteome</keyword>
<feature type="domain" description="Lipocalin-like" evidence="2">
    <location>
        <begin position="31"/>
        <end position="134"/>
    </location>
</feature>
<dbReference type="Pfam" id="PF13924">
    <property type="entry name" value="Lipocalin_5"/>
    <property type="match status" value="1"/>
</dbReference>
<sequence length="165" mass="18163">MPIRSATVALAIGLASAPVFAQTAGENQVLGTWRMVSATIDPDGQNIPAYGARPNGLLVFTPDMRFVEVLTDADTPRFASDVRGEGTDDENRMAMTRGIGFFGTYTVDEKGEFSGNHVEGATFPNWVGSTRTREQLKLIVVGDRMTEHFQRPEGTRIQIEWTRVQ</sequence>
<feature type="signal peptide" evidence="1">
    <location>
        <begin position="1"/>
        <end position="21"/>
    </location>
</feature>
<evidence type="ECO:0000259" key="2">
    <source>
        <dbReference type="Pfam" id="PF13924"/>
    </source>
</evidence>
<name>A0A9P1NR08_9PROT</name>
<feature type="chain" id="PRO_5040140050" description="Lipocalin-like domain-containing protein" evidence="1">
    <location>
        <begin position="22"/>
        <end position="165"/>
    </location>
</feature>
<dbReference type="Proteomes" id="UP000007319">
    <property type="component" value="Plasmid AZOBR_p3"/>
</dbReference>
<dbReference type="InterPro" id="IPR024311">
    <property type="entry name" value="Lipocalin-like"/>
</dbReference>
<keyword evidence="1" id="KW-0732">Signal</keyword>
<keyword evidence="3" id="KW-0614">Plasmid</keyword>
<gene>
    <name evidence="3" type="ORF">AZOBR_p310331</name>
</gene>
<proteinExistence type="predicted"/>
<accession>A0A9P1NR08</accession>
<dbReference type="KEGG" id="abs:AZOBR_p310331"/>